<evidence type="ECO:0000256" key="8">
    <source>
        <dbReference type="SAM" id="Phobius"/>
    </source>
</evidence>
<evidence type="ECO:0000259" key="9">
    <source>
        <dbReference type="Pfam" id="PF01769"/>
    </source>
</evidence>
<sequence length="140" mass="14741">IEKVVALAVLMPIVASMGGVAGSQTLTLAIRNMAQDELFDTHLGWLTRREVAVGTVNGCLWAIVAAVAASLFFQDQNLGIIIAVALIINLVVAALAGTLLPSFLRSIRIDPAIAGTVVLTTITDVVGFLSFLSLATWFYA</sequence>
<organism evidence="10">
    <name type="scientific">marine metagenome</name>
    <dbReference type="NCBI Taxonomy" id="408172"/>
    <lineage>
        <taxon>unclassified sequences</taxon>
        <taxon>metagenomes</taxon>
        <taxon>ecological metagenomes</taxon>
    </lineage>
</organism>
<dbReference type="InterPro" id="IPR036739">
    <property type="entry name" value="SLC41_membr_dom_sf"/>
</dbReference>
<evidence type="ECO:0000256" key="3">
    <source>
        <dbReference type="ARBA" id="ARBA00022448"/>
    </source>
</evidence>
<dbReference type="PANTHER" id="PTHR41394">
    <property type="entry name" value="MAGNESIUM TRANSPORTER MGTE"/>
    <property type="match status" value="1"/>
</dbReference>
<feature type="transmembrane region" description="Helical" evidence="8">
    <location>
        <begin position="6"/>
        <end position="30"/>
    </location>
</feature>
<evidence type="ECO:0000256" key="1">
    <source>
        <dbReference type="ARBA" id="ARBA00004141"/>
    </source>
</evidence>
<reference evidence="10" key="1">
    <citation type="submission" date="2018-05" db="EMBL/GenBank/DDBJ databases">
        <authorList>
            <person name="Lanie J.A."/>
            <person name="Ng W.-L."/>
            <person name="Kazmierczak K.M."/>
            <person name="Andrzejewski T.M."/>
            <person name="Davidsen T.M."/>
            <person name="Wayne K.J."/>
            <person name="Tettelin H."/>
            <person name="Glass J.I."/>
            <person name="Rusch D."/>
            <person name="Podicherti R."/>
            <person name="Tsui H.-C.T."/>
            <person name="Winkler M.E."/>
        </authorList>
    </citation>
    <scope>NUCLEOTIDE SEQUENCE</scope>
</reference>
<feature type="transmembrane region" description="Helical" evidence="8">
    <location>
        <begin position="79"/>
        <end position="100"/>
    </location>
</feature>
<dbReference type="PANTHER" id="PTHR41394:SF5">
    <property type="entry name" value="SLC41A_MGTE INTEGRAL MEMBRANE DOMAIN-CONTAINING PROTEIN"/>
    <property type="match status" value="1"/>
</dbReference>
<evidence type="ECO:0000256" key="5">
    <source>
        <dbReference type="ARBA" id="ARBA00022842"/>
    </source>
</evidence>
<dbReference type="InterPro" id="IPR006667">
    <property type="entry name" value="SLC41_membr_dom"/>
</dbReference>
<feature type="transmembrane region" description="Helical" evidence="8">
    <location>
        <begin position="112"/>
        <end position="139"/>
    </location>
</feature>
<protein>
    <recommendedName>
        <fullName evidence="9">SLC41A/MgtE integral membrane domain-containing protein</fullName>
    </recommendedName>
</protein>
<proteinExistence type="inferred from homology"/>
<keyword evidence="4 8" id="KW-0812">Transmembrane</keyword>
<evidence type="ECO:0000256" key="7">
    <source>
        <dbReference type="ARBA" id="ARBA00023136"/>
    </source>
</evidence>
<feature type="transmembrane region" description="Helical" evidence="8">
    <location>
        <begin position="51"/>
        <end position="73"/>
    </location>
</feature>
<comment type="subcellular location">
    <subcellularLocation>
        <location evidence="1">Membrane</location>
        <topology evidence="1">Multi-pass membrane protein</topology>
    </subcellularLocation>
</comment>
<evidence type="ECO:0000256" key="2">
    <source>
        <dbReference type="ARBA" id="ARBA00009749"/>
    </source>
</evidence>
<dbReference type="GO" id="GO:0008324">
    <property type="term" value="F:monoatomic cation transmembrane transporter activity"/>
    <property type="evidence" value="ECO:0007669"/>
    <property type="project" value="InterPro"/>
</dbReference>
<dbReference type="AlphaFoldDB" id="A0A382M7F7"/>
<dbReference type="Gene3D" id="1.10.357.20">
    <property type="entry name" value="SLC41 divalent cation transporters, integral membrane domain"/>
    <property type="match status" value="1"/>
</dbReference>
<evidence type="ECO:0000256" key="6">
    <source>
        <dbReference type="ARBA" id="ARBA00022989"/>
    </source>
</evidence>
<comment type="similarity">
    <text evidence="2">Belongs to the SLC41A transporter family.</text>
</comment>
<feature type="non-terminal residue" evidence="10">
    <location>
        <position position="1"/>
    </location>
</feature>
<name>A0A382M7F7_9ZZZZ</name>
<accession>A0A382M7F7</accession>
<gene>
    <name evidence="10" type="ORF">METZ01_LOCUS296156</name>
</gene>
<dbReference type="GO" id="GO:0016020">
    <property type="term" value="C:membrane"/>
    <property type="evidence" value="ECO:0007669"/>
    <property type="project" value="UniProtKB-SubCell"/>
</dbReference>
<evidence type="ECO:0000256" key="4">
    <source>
        <dbReference type="ARBA" id="ARBA00022692"/>
    </source>
</evidence>
<keyword evidence="5" id="KW-0460">Magnesium</keyword>
<feature type="domain" description="SLC41A/MgtE integral membrane" evidence="9">
    <location>
        <begin position="11"/>
        <end position="133"/>
    </location>
</feature>
<evidence type="ECO:0000313" key="10">
    <source>
        <dbReference type="EMBL" id="SVC43302.1"/>
    </source>
</evidence>
<dbReference type="Pfam" id="PF01769">
    <property type="entry name" value="MgtE"/>
    <property type="match status" value="1"/>
</dbReference>
<keyword evidence="3" id="KW-0813">Transport</keyword>
<dbReference type="EMBL" id="UINC01090937">
    <property type="protein sequence ID" value="SVC43302.1"/>
    <property type="molecule type" value="Genomic_DNA"/>
</dbReference>
<dbReference type="SUPFAM" id="SSF161093">
    <property type="entry name" value="MgtE membrane domain-like"/>
    <property type="match status" value="1"/>
</dbReference>
<keyword evidence="6 8" id="KW-1133">Transmembrane helix</keyword>
<keyword evidence="7 8" id="KW-0472">Membrane</keyword>